<dbReference type="InterPro" id="IPR027417">
    <property type="entry name" value="P-loop_NTPase"/>
</dbReference>
<dbReference type="PROSITE" id="PS51194">
    <property type="entry name" value="HELICASE_CTER"/>
    <property type="match status" value="1"/>
</dbReference>
<keyword evidence="3" id="KW-0378">Hydrolase</keyword>
<dbReference type="AlphaFoldDB" id="A0A075ARV7"/>
<dbReference type="InterPro" id="IPR014014">
    <property type="entry name" value="RNA_helicase_DEAD_Q_motif"/>
</dbReference>
<name>A0A075ARV7_ROZAC</name>
<feature type="domain" description="DEAD-box RNA helicase Q" evidence="9">
    <location>
        <begin position="77"/>
        <end position="105"/>
    </location>
</feature>
<dbReference type="EMBL" id="KE561096">
    <property type="protein sequence ID" value="EPZ32910.1"/>
    <property type="molecule type" value="Genomic_DNA"/>
</dbReference>
<dbReference type="Proteomes" id="UP000281549">
    <property type="component" value="Unassembled WGS sequence"/>
</dbReference>
<dbReference type="GO" id="GO:0003676">
    <property type="term" value="F:nucleic acid binding"/>
    <property type="evidence" value="ECO:0007669"/>
    <property type="project" value="InterPro"/>
</dbReference>
<evidence type="ECO:0000313" key="13">
    <source>
        <dbReference type="Proteomes" id="UP000281549"/>
    </source>
</evidence>
<reference evidence="13" key="2">
    <citation type="journal article" date="2018" name="Nat. Microbiol.">
        <title>Leveraging single-cell genomics to expand the fungal tree of life.</title>
        <authorList>
            <person name="Ahrendt S.R."/>
            <person name="Quandt C.A."/>
            <person name="Ciobanu D."/>
            <person name="Clum A."/>
            <person name="Salamov A."/>
            <person name="Andreopoulos B."/>
            <person name="Cheng J.F."/>
            <person name="Woyke T."/>
            <person name="Pelin A."/>
            <person name="Henrissat B."/>
            <person name="Reynolds N.K."/>
            <person name="Benny G.L."/>
            <person name="Smith M.E."/>
            <person name="James T.Y."/>
            <person name="Grigoriev I.V."/>
        </authorList>
    </citation>
    <scope>NUCLEOTIDE SEQUENCE [LARGE SCALE GENOMIC DNA]</scope>
    <source>
        <strain evidence="13">CSF55</strain>
    </source>
</reference>
<evidence type="ECO:0000313" key="12">
    <source>
        <dbReference type="Proteomes" id="UP000030755"/>
    </source>
</evidence>
<reference evidence="10 12" key="1">
    <citation type="journal article" date="2013" name="Curr. Biol.">
        <title>Shared signatures of parasitism and phylogenomics unite Cryptomycota and microsporidia.</title>
        <authorList>
            <person name="James T.Y."/>
            <person name="Pelin A."/>
            <person name="Bonen L."/>
            <person name="Ahrendt S."/>
            <person name="Sain D."/>
            <person name="Corradi N."/>
            <person name="Stajich J.E."/>
        </authorList>
    </citation>
    <scope>NUCLEOTIDE SEQUENCE [LARGE SCALE GENOMIC DNA]</scope>
    <source>
        <strain evidence="10 12">CSF55</strain>
        <strain evidence="10 12">CSF55</strain>
    </source>
</reference>
<dbReference type="PANTHER" id="PTHR47958">
    <property type="entry name" value="ATP-DEPENDENT RNA HELICASE DBP3"/>
    <property type="match status" value="1"/>
</dbReference>
<evidence type="ECO:0000259" key="7">
    <source>
        <dbReference type="PROSITE" id="PS51192"/>
    </source>
</evidence>
<dbReference type="Proteomes" id="UP000030755">
    <property type="component" value="Unassembled WGS sequence"/>
</dbReference>
<dbReference type="GO" id="GO:0000822">
    <property type="term" value="F:inositol hexakisphosphate binding"/>
    <property type="evidence" value="ECO:0007669"/>
    <property type="project" value="EnsemblFungi"/>
</dbReference>
<dbReference type="GO" id="GO:0010494">
    <property type="term" value="C:cytoplasmic stress granule"/>
    <property type="evidence" value="ECO:0007669"/>
    <property type="project" value="EnsemblFungi"/>
</dbReference>
<gene>
    <name evidence="10" type="ORF">O9G_002828</name>
    <name evidence="11" type="ORF">ROZALSC1DRAFT_28773</name>
</gene>
<dbReference type="EMBL" id="ML005187">
    <property type="protein sequence ID" value="RKP19645.1"/>
    <property type="molecule type" value="Genomic_DNA"/>
</dbReference>
<evidence type="ECO:0000256" key="2">
    <source>
        <dbReference type="ARBA" id="ARBA00022741"/>
    </source>
</evidence>
<evidence type="ECO:0000256" key="3">
    <source>
        <dbReference type="ARBA" id="ARBA00022801"/>
    </source>
</evidence>
<dbReference type="OMA" id="IAAETRW"/>
<feature type="short sequence motif" description="Q motif" evidence="6">
    <location>
        <begin position="77"/>
        <end position="105"/>
    </location>
</feature>
<sequence>MSDLRDWGNEPFESLEALNEKGEQVAEEEDGNSLRIFLIDPIIEIDNVKGLIESAHTVEVKLAQIQANESSPLFSVQRFEDLGLSEELLKGIYSMKFVKPSKVQEKAPQNMVAQSQSGTGKTAAFTLTMLSRVDPSLPQTQAICLAPARELALQIMDVVKQMGQFTQCTYAFAVKEDTGVNREAVNAHIVIGTPGTIIDMVRKRLLDVSNVKIFVLDEADVMLDKQGMGDQSIRVRKDDVREFAKRIAQDANEITLKREELSVDAIKQLYMDCKNFRHKFEVLSALYGLLTIGQSIIFVHTKKTADELQDYMRNQGHSTCLLHGGMEPSERDKIINDFRKGVTKVLITTNVLARGIDIQQVSLVINFDIPLDANFQPDPETYLHRIGRTGRFGRSGVAINFVHDHKSLENLLEIQKFFGKEIIRVDTHSIAAIEEKLKDI</sequence>
<proteinExistence type="predicted"/>
<feature type="domain" description="Helicase ATP-binding" evidence="7">
    <location>
        <begin position="102"/>
        <end position="285"/>
    </location>
</feature>
<dbReference type="GO" id="GO:0006415">
    <property type="term" value="P:translational termination"/>
    <property type="evidence" value="ECO:0007669"/>
    <property type="project" value="EnsemblFungi"/>
</dbReference>
<evidence type="ECO:0000256" key="4">
    <source>
        <dbReference type="ARBA" id="ARBA00022806"/>
    </source>
</evidence>
<dbReference type="GO" id="GO:0005934">
    <property type="term" value="C:cellular bud tip"/>
    <property type="evidence" value="ECO:0007669"/>
    <property type="project" value="EnsemblFungi"/>
</dbReference>
<evidence type="ECO:0000259" key="8">
    <source>
        <dbReference type="PROSITE" id="PS51194"/>
    </source>
</evidence>
<dbReference type="InterPro" id="IPR014001">
    <property type="entry name" value="Helicase_ATP-bd"/>
</dbReference>
<evidence type="ECO:0000256" key="5">
    <source>
        <dbReference type="ARBA" id="ARBA00022840"/>
    </source>
</evidence>
<reference evidence="11" key="3">
    <citation type="submission" date="2018-08" db="EMBL/GenBank/DDBJ databases">
        <title>Leveraging single-cell genomics to expand the Fungal Tree of Life.</title>
        <authorList>
            <consortium name="DOE Joint Genome Institute"/>
            <person name="Ahrendt S.R."/>
            <person name="Quandt C.A."/>
            <person name="Ciobanu D."/>
            <person name="Clum A."/>
            <person name="Salamov A."/>
            <person name="Andreopoulos B."/>
            <person name="Cheng J.-F."/>
            <person name="Woyke T."/>
            <person name="Pelin A."/>
            <person name="Henrissat B."/>
            <person name="Reynolds N."/>
            <person name="Benny G.L."/>
            <person name="Smith M.E."/>
            <person name="James T.Y."/>
            <person name="Grigoriev I.V."/>
        </authorList>
    </citation>
    <scope>NUCLEOTIDE SEQUENCE</scope>
    <source>
        <strain evidence="11">CSF55</strain>
    </source>
</reference>
<keyword evidence="5" id="KW-0067">ATP-binding</keyword>
<dbReference type="GO" id="GO:0003724">
    <property type="term" value="F:RNA helicase activity"/>
    <property type="evidence" value="ECO:0007669"/>
    <property type="project" value="UniProtKB-EC"/>
</dbReference>
<organism evidence="10 12">
    <name type="scientific">Rozella allomycis (strain CSF55)</name>
    <dbReference type="NCBI Taxonomy" id="988480"/>
    <lineage>
        <taxon>Eukaryota</taxon>
        <taxon>Fungi</taxon>
        <taxon>Fungi incertae sedis</taxon>
        <taxon>Cryptomycota</taxon>
        <taxon>Cryptomycota incertae sedis</taxon>
        <taxon>Rozella</taxon>
    </lineage>
</organism>
<dbReference type="OrthoDB" id="10265785at2759"/>
<dbReference type="HOGENOM" id="CLU_003041_1_0_1"/>
<dbReference type="SUPFAM" id="SSF52540">
    <property type="entry name" value="P-loop containing nucleoside triphosphate hydrolases"/>
    <property type="match status" value="2"/>
</dbReference>
<evidence type="ECO:0000313" key="10">
    <source>
        <dbReference type="EMBL" id="EPZ32910.1"/>
    </source>
</evidence>
<dbReference type="Pfam" id="PF00270">
    <property type="entry name" value="DEAD"/>
    <property type="match status" value="1"/>
</dbReference>
<evidence type="ECO:0000256" key="1">
    <source>
        <dbReference type="ARBA" id="ARBA00012552"/>
    </source>
</evidence>
<keyword evidence="2" id="KW-0547">Nucleotide-binding</keyword>
<dbReference type="Gene3D" id="3.40.50.300">
    <property type="entry name" value="P-loop containing nucleotide triphosphate hydrolases"/>
    <property type="match status" value="2"/>
</dbReference>
<keyword evidence="12" id="KW-1185">Reference proteome</keyword>
<dbReference type="CDD" id="cd17963">
    <property type="entry name" value="DEADc_DDX19_DDX25"/>
    <property type="match status" value="1"/>
</dbReference>
<dbReference type="GO" id="GO:0005524">
    <property type="term" value="F:ATP binding"/>
    <property type="evidence" value="ECO:0007669"/>
    <property type="project" value="UniProtKB-KW"/>
</dbReference>
<dbReference type="InterPro" id="IPR001650">
    <property type="entry name" value="Helicase_C-like"/>
</dbReference>
<dbReference type="GO" id="GO:0016787">
    <property type="term" value="F:hydrolase activity"/>
    <property type="evidence" value="ECO:0007669"/>
    <property type="project" value="UniProtKB-KW"/>
</dbReference>
<dbReference type="CDD" id="cd18787">
    <property type="entry name" value="SF2_C_DEAD"/>
    <property type="match status" value="1"/>
</dbReference>
<dbReference type="InterPro" id="IPR011545">
    <property type="entry name" value="DEAD/DEAH_box_helicase_dom"/>
</dbReference>
<evidence type="ECO:0000256" key="6">
    <source>
        <dbReference type="PROSITE-ProRule" id="PRU00552"/>
    </source>
</evidence>
<dbReference type="GO" id="GO:0006409">
    <property type="term" value="P:tRNA export from nucleus"/>
    <property type="evidence" value="ECO:0007669"/>
    <property type="project" value="EnsemblFungi"/>
</dbReference>
<accession>A0A075ARV7</accession>
<dbReference type="PROSITE" id="PS51192">
    <property type="entry name" value="HELICASE_ATP_BIND_1"/>
    <property type="match status" value="1"/>
</dbReference>
<dbReference type="EC" id="3.6.4.13" evidence="1"/>
<evidence type="ECO:0000313" key="11">
    <source>
        <dbReference type="EMBL" id="RKP19645.1"/>
    </source>
</evidence>
<dbReference type="Pfam" id="PF00271">
    <property type="entry name" value="Helicase_C"/>
    <property type="match status" value="1"/>
</dbReference>
<dbReference type="GO" id="GO:0016973">
    <property type="term" value="P:poly(A)+ mRNA export from nucleus"/>
    <property type="evidence" value="ECO:0007669"/>
    <property type="project" value="EnsemblFungi"/>
</dbReference>
<dbReference type="GO" id="GO:0044614">
    <property type="term" value="C:nuclear pore cytoplasmic filaments"/>
    <property type="evidence" value="ECO:0007669"/>
    <property type="project" value="EnsemblFungi"/>
</dbReference>
<protein>
    <recommendedName>
        <fullName evidence="1">RNA helicase</fullName>
        <ecNumber evidence="1">3.6.4.13</ecNumber>
    </recommendedName>
</protein>
<dbReference type="SMART" id="SM00490">
    <property type="entry name" value="HELICc"/>
    <property type="match status" value="1"/>
</dbReference>
<dbReference type="STRING" id="988480.A0A075ARV7"/>
<evidence type="ECO:0000259" key="9">
    <source>
        <dbReference type="PROSITE" id="PS51195"/>
    </source>
</evidence>
<feature type="domain" description="Helicase C-terminal" evidence="8">
    <location>
        <begin position="265"/>
        <end position="440"/>
    </location>
</feature>
<dbReference type="PROSITE" id="PS51195">
    <property type="entry name" value="Q_MOTIF"/>
    <property type="match status" value="1"/>
</dbReference>
<keyword evidence="4 10" id="KW-0347">Helicase</keyword>
<dbReference type="SMART" id="SM00487">
    <property type="entry name" value="DEXDc"/>
    <property type="match status" value="1"/>
</dbReference>